<reference evidence="2 3" key="1">
    <citation type="submission" date="2019-05" db="EMBL/GenBank/DDBJ databases">
        <authorList>
            <person name="Moore K."/>
            <person name="O'Neill P."/>
            <person name="Farbos A."/>
            <person name="Studholme D.J."/>
        </authorList>
    </citation>
    <scope>NUCLEOTIDE SEQUENCE [LARGE SCALE GENOMIC DNA]</scope>
    <source>
        <strain evidence="2 3">DSM 9128</strain>
    </source>
</reference>
<organism evidence="2 3">
    <name type="scientific">Pseudomonas nitroreducens</name>
    <dbReference type="NCBI Taxonomy" id="46680"/>
    <lineage>
        <taxon>Bacteria</taxon>
        <taxon>Pseudomonadati</taxon>
        <taxon>Pseudomonadota</taxon>
        <taxon>Gammaproteobacteria</taxon>
        <taxon>Pseudomonadales</taxon>
        <taxon>Pseudomonadaceae</taxon>
        <taxon>Pseudomonas</taxon>
    </lineage>
</organism>
<dbReference type="Proteomes" id="UP000307510">
    <property type="component" value="Unassembled WGS sequence"/>
</dbReference>
<dbReference type="InterPro" id="IPR009506">
    <property type="entry name" value="YjiS-like"/>
</dbReference>
<dbReference type="Pfam" id="PF06568">
    <property type="entry name" value="YjiS-like"/>
    <property type="match status" value="1"/>
</dbReference>
<dbReference type="RefSeq" id="WP_138213386.1">
    <property type="nucleotide sequence ID" value="NZ_VASG01000002.1"/>
</dbReference>
<protein>
    <submittedName>
        <fullName evidence="2">DUF1127 domain-containing protein</fullName>
    </submittedName>
</protein>
<feature type="domain" description="YjiS-like" evidence="1">
    <location>
        <begin position="23"/>
        <end position="58"/>
    </location>
</feature>
<reference evidence="3" key="2">
    <citation type="submission" date="2019-06" db="EMBL/GenBank/DDBJ databases">
        <title>AzeR, a transcriptional regulator that responds to azelaic acid in Pseudomonas nitroreducens.</title>
        <authorList>
            <person name="Bez C."/>
            <person name="Javvadi S.G."/>
            <person name="Bertani I."/>
            <person name="Devescovi G."/>
            <person name="Studholme D.J."/>
            <person name="Geller A."/>
            <person name="Levy A."/>
            <person name="Venturi V."/>
        </authorList>
    </citation>
    <scope>NUCLEOTIDE SEQUENCE [LARGE SCALE GENOMIC DNA]</scope>
    <source>
        <strain evidence="3">DSM 9128</strain>
    </source>
</reference>
<gene>
    <name evidence="2" type="ORF">FEA48_08535</name>
</gene>
<dbReference type="AlphaFoldDB" id="A0A5R9ACC1"/>
<name>A0A5R9ACC1_PSENT</name>
<evidence type="ECO:0000313" key="3">
    <source>
        <dbReference type="Proteomes" id="UP000307510"/>
    </source>
</evidence>
<evidence type="ECO:0000259" key="1">
    <source>
        <dbReference type="Pfam" id="PF06568"/>
    </source>
</evidence>
<evidence type="ECO:0000313" key="2">
    <source>
        <dbReference type="EMBL" id="TLP76432.1"/>
    </source>
</evidence>
<proteinExistence type="predicted"/>
<accession>A0A5R9ACC1</accession>
<dbReference type="EMBL" id="VASG01000002">
    <property type="protein sequence ID" value="TLP76432.1"/>
    <property type="molecule type" value="Genomic_DNA"/>
</dbReference>
<sequence>MEIQPAAQPHFAVSSLGRCTKIIARQLRQWHQNARTRRQLAELTSLQLADLGISPSDRVREISKPFWR</sequence>
<comment type="caution">
    <text evidence="2">The sequence shown here is derived from an EMBL/GenBank/DDBJ whole genome shotgun (WGS) entry which is preliminary data.</text>
</comment>